<evidence type="ECO:0000313" key="7">
    <source>
        <dbReference type="Proteomes" id="UP000281332"/>
    </source>
</evidence>
<dbReference type="EMBL" id="RMVG01000001">
    <property type="protein sequence ID" value="RPE04625.1"/>
    <property type="molecule type" value="Genomic_DNA"/>
</dbReference>
<keyword evidence="6" id="KW-0282">Flagellum</keyword>
<keyword evidence="6" id="KW-0969">Cilium</keyword>
<accession>A0A3N4P8Y0</accession>
<keyword evidence="4" id="KW-0143">Chaperone</keyword>
<evidence type="ECO:0000256" key="5">
    <source>
        <dbReference type="ARBA" id="ARBA00093797"/>
    </source>
</evidence>
<evidence type="ECO:0000256" key="2">
    <source>
        <dbReference type="ARBA" id="ARBA00022490"/>
    </source>
</evidence>
<name>A0A3N4P8Y0_9GAMM</name>
<protein>
    <recommendedName>
        <fullName evidence="5">Flagellar protein FliT</fullName>
    </recommendedName>
</protein>
<dbReference type="Proteomes" id="UP000281332">
    <property type="component" value="Unassembled WGS sequence"/>
</dbReference>
<dbReference type="AlphaFoldDB" id="A0A3N4P8Y0"/>
<proteinExistence type="predicted"/>
<evidence type="ECO:0000313" key="6">
    <source>
        <dbReference type="EMBL" id="RPE04625.1"/>
    </source>
</evidence>
<dbReference type="RefSeq" id="WP_123798280.1">
    <property type="nucleotide sequence ID" value="NZ_RMVG01000001.1"/>
</dbReference>
<keyword evidence="7" id="KW-1185">Reference proteome</keyword>
<keyword evidence="6" id="KW-0966">Cell projection</keyword>
<gene>
    <name evidence="6" type="ORF">BBB56_01975</name>
</gene>
<comment type="caution">
    <text evidence="6">The sequence shown here is derived from an EMBL/GenBank/DDBJ whole genome shotgun (WGS) entry which is preliminary data.</text>
</comment>
<dbReference type="Gene3D" id="1.20.58.380">
    <property type="entry name" value="Flagellar protein flit"/>
    <property type="match status" value="1"/>
</dbReference>
<evidence type="ECO:0000256" key="3">
    <source>
        <dbReference type="ARBA" id="ARBA00022795"/>
    </source>
</evidence>
<dbReference type="InterPro" id="IPR008622">
    <property type="entry name" value="FliT"/>
</dbReference>
<dbReference type="Pfam" id="PF05400">
    <property type="entry name" value="FliT"/>
    <property type="match status" value="1"/>
</dbReference>
<evidence type="ECO:0000256" key="1">
    <source>
        <dbReference type="ARBA" id="ARBA00004514"/>
    </source>
</evidence>
<dbReference type="GO" id="GO:0044781">
    <property type="term" value="P:bacterial-type flagellum organization"/>
    <property type="evidence" value="ECO:0007669"/>
    <property type="project" value="UniProtKB-KW"/>
</dbReference>
<dbReference type="OrthoDB" id="6631359at2"/>
<reference evidence="6 7" key="1">
    <citation type="submission" date="2018-11" db="EMBL/GenBank/DDBJ databases">
        <title>Whole genome sequencing of Pantoea sp. RIT388.</title>
        <authorList>
            <person name="Gan H.M."/>
            <person name="Hudson A.O."/>
        </authorList>
    </citation>
    <scope>NUCLEOTIDE SEQUENCE [LARGE SCALE GENOMIC DNA]</scope>
    <source>
        <strain evidence="6 7">RIT388</strain>
    </source>
</reference>
<comment type="subcellular location">
    <subcellularLocation>
        <location evidence="1">Cytoplasm</location>
        <location evidence="1">Cytosol</location>
    </subcellularLocation>
</comment>
<sequence>MSTSLASTMSALPELSRQLLELARREEWDGFSALSQQYLSAQASLIAAAQQTDCAVTKKAQLALLQQLQANDAEIARQLQARLTVLGEAMTRLQQNKKCCQDYAAQMPRRLFPSAG</sequence>
<organism evidence="6 7">
    <name type="scientific">Candidatus Pantoea deserta</name>
    <dbReference type="NCBI Taxonomy" id="1869313"/>
    <lineage>
        <taxon>Bacteria</taxon>
        <taxon>Pseudomonadati</taxon>
        <taxon>Pseudomonadota</taxon>
        <taxon>Gammaproteobacteria</taxon>
        <taxon>Enterobacterales</taxon>
        <taxon>Erwiniaceae</taxon>
        <taxon>Pantoea</taxon>
    </lineage>
</organism>
<evidence type="ECO:0000256" key="4">
    <source>
        <dbReference type="ARBA" id="ARBA00023186"/>
    </source>
</evidence>
<keyword evidence="3" id="KW-1005">Bacterial flagellum biogenesis</keyword>
<keyword evidence="2" id="KW-0963">Cytoplasm</keyword>